<feature type="compositionally biased region" description="Basic and acidic residues" evidence="5">
    <location>
        <begin position="484"/>
        <end position="495"/>
    </location>
</feature>
<dbReference type="AlphaFoldDB" id="A0ABD1GKL4"/>
<protein>
    <submittedName>
        <fullName evidence="8">Zinc finger CCCH domain-containing protein 18-like</fullName>
    </submittedName>
</protein>
<keyword evidence="1 4" id="KW-0479">Metal-binding</keyword>
<feature type="domain" description="C3H1-type" evidence="6">
    <location>
        <begin position="142"/>
        <end position="169"/>
    </location>
</feature>
<evidence type="ECO:0000256" key="3">
    <source>
        <dbReference type="ARBA" id="ARBA00022833"/>
    </source>
</evidence>
<evidence type="ECO:0000259" key="7">
    <source>
        <dbReference type="PROSITE" id="PS50174"/>
    </source>
</evidence>
<dbReference type="Pfam" id="PF01585">
    <property type="entry name" value="G-patch"/>
    <property type="match status" value="1"/>
</dbReference>
<dbReference type="Pfam" id="PF18044">
    <property type="entry name" value="zf-CCCH_4"/>
    <property type="match status" value="1"/>
</dbReference>
<feature type="region of interest" description="Disordered" evidence="5">
    <location>
        <begin position="233"/>
        <end position="265"/>
    </location>
</feature>
<feature type="zinc finger region" description="C3H1-type" evidence="4">
    <location>
        <begin position="142"/>
        <end position="169"/>
    </location>
</feature>
<evidence type="ECO:0000256" key="5">
    <source>
        <dbReference type="SAM" id="MobiDB-lite"/>
    </source>
</evidence>
<feature type="compositionally biased region" description="Acidic residues" evidence="5">
    <location>
        <begin position="246"/>
        <end position="265"/>
    </location>
</feature>
<name>A0ABD1GKL4_SALDI</name>
<evidence type="ECO:0000259" key="6">
    <source>
        <dbReference type="PROSITE" id="PS50103"/>
    </source>
</evidence>
<organism evidence="8 9">
    <name type="scientific">Salvia divinorum</name>
    <name type="common">Maria pastora</name>
    <name type="synonym">Diviner's sage</name>
    <dbReference type="NCBI Taxonomy" id="28513"/>
    <lineage>
        <taxon>Eukaryota</taxon>
        <taxon>Viridiplantae</taxon>
        <taxon>Streptophyta</taxon>
        <taxon>Embryophyta</taxon>
        <taxon>Tracheophyta</taxon>
        <taxon>Spermatophyta</taxon>
        <taxon>Magnoliopsida</taxon>
        <taxon>eudicotyledons</taxon>
        <taxon>Gunneridae</taxon>
        <taxon>Pentapetalae</taxon>
        <taxon>asterids</taxon>
        <taxon>lamiids</taxon>
        <taxon>Lamiales</taxon>
        <taxon>Lamiaceae</taxon>
        <taxon>Nepetoideae</taxon>
        <taxon>Mentheae</taxon>
        <taxon>Salviinae</taxon>
        <taxon>Salvia</taxon>
        <taxon>Salvia subgen. Calosphace</taxon>
    </lineage>
</organism>
<evidence type="ECO:0000256" key="2">
    <source>
        <dbReference type="ARBA" id="ARBA00022771"/>
    </source>
</evidence>
<dbReference type="SMART" id="SM00443">
    <property type="entry name" value="G_patch"/>
    <property type="match status" value="1"/>
</dbReference>
<feature type="region of interest" description="Disordered" evidence="5">
    <location>
        <begin position="398"/>
        <end position="419"/>
    </location>
</feature>
<accession>A0ABD1GKL4</accession>
<dbReference type="SUPFAM" id="SSF90229">
    <property type="entry name" value="CCCH zinc finger"/>
    <property type="match status" value="1"/>
</dbReference>
<feature type="domain" description="G-patch" evidence="7">
    <location>
        <begin position="296"/>
        <end position="342"/>
    </location>
</feature>
<keyword evidence="2 4" id="KW-0863">Zinc-finger</keyword>
<keyword evidence="9" id="KW-1185">Reference proteome</keyword>
<feature type="region of interest" description="Disordered" evidence="5">
    <location>
        <begin position="465"/>
        <end position="495"/>
    </location>
</feature>
<feature type="compositionally biased region" description="Basic and acidic residues" evidence="5">
    <location>
        <begin position="465"/>
        <end position="476"/>
    </location>
</feature>
<dbReference type="PROSITE" id="PS50103">
    <property type="entry name" value="ZF_C3H1"/>
    <property type="match status" value="1"/>
</dbReference>
<dbReference type="Proteomes" id="UP001567538">
    <property type="component" value="Unassembled WGS sequence"/>
</dbReference>
<evidence type="ECO:0000256" key="4">
    <source>
        <dbReference type="PROSITE-ProRule" id="PRU00723"/>
    </source>
</evidence>
<dbReference type="EMBL" id="JBEAFC010000008">
    <property type="protein sequence ID" value="KAL1544669.1"/>
    <property type="molecule type" value="Genomic_DNA"/>
</dbReference>
<dbReference type="PANTHER" id="PTHR47650:SF2">
    <property type="entry name" value="ZINC FINGER CCCH DOMAIN-CONTAINING PROTEIN 22"/>
    <property type="match status" value="1"/>
</dbReference>
<proteinExistence type="predicted"/>
<dbReference type="PROSITE" id="PS50174">
    <property type="entry name" value="G_PATCH"/>
    <property type="match status" value="1"/>
</dbReference>
<dbReference type="InterPro" id="IPR041367">
    <property type="entry name" value="Znf-CCCH_4"/>
</dbReference>
<gene>
    <name evidence="8" type="ORF">AAHA92_21491</name>
</gene>
<evidence type="ECO:0000313" key="8">
    <source>
        <dbReference type="EMBL" id="KAL1544669.1"/>
    </source>
</evidence>
<sequence length="495" mass="55245">MADEEEARVVEEQLQFQLKEQKDSLAAVTDALSIDPSNAELLSIHDELVRGIKDAEEGLFQLKRARLLREADSALNGLVSADNVKVECLVPTDVEPEPLLDRTYSIGSKCRFRHIDGRWYNGLIVGMEGSESAKISFLTPTTESMLMCKFFLQQRCRFGSNCRLSHGIDVPVSSLKKYIPTIWEQSLVGSSIWALSDSKAGVWREAELESWDDNLRTGEVIFRDDGSSEKLGTEAITSSEYAQRSDEEESDLSSEQSDSCEYEDDSAEGLGFLESTVLQRGVQTDTAIFATWENHTRGIASKMMANMGYREGMGLGTSGQGRLDPISVKVLAPKQSLDHAVKALDKDENKAVKKRTRGGKRMRDKKLAAAVKAAEDEEDSKDVFSLINTQLAMHGQIVNGGGSAKRQQQNKANGETRKEDRRALLAYEDEMHSLRSQVEKLEEMVKRNKKEKAVHDAAMRKLNETRKALADAEEAHASTSNAVSRKEKEKKWLKF</sequence>
<dbReference type="InterPro" id="IPR000571">
    <property type="entry name" value="Znf_CCCH"/>
</dbReference>
<dbReference type="GO" id="GO:0008270">
    <property type="term" value="F:zinc ion binding"/>
    <property type="evidence" value="ECO:0007669"/>
    <property type="project" value="UniProtKB-KW"/>
</dbReference>
<comment type="caution">
    <text evidence="8">The sequence shown here is derived from an EMBL/GenBank/DDBJ whole genome shotgun (WGS) entry which is preliminary data.</text>
</comment>
<evidence type="ECO:0000256" key="1">
    <source>
        <dbReference type="ARBA" id="ARBA00022723"/>
    </source>
</evidence>
<evidence type="ECO:0000313" key="9">
    <source>
        <dbReference type="Proteomes" id="UP001567538"/>
    </source>
</evidence>
<dbReference type="InterPro" id="IPR000467">
    <property type="entry name" value="G_patch_dom"/>
</dbReference>
<reference evidence="8 9" key="1">
    <citation type="submission" date="2024-06" db="EMBL/GenBank/DDBJ databases">
        <title>A chromosome level genome sequence of Diviner's sage (Salvia divinorum).</title>
        <authorList>
            <person name="Ford S.A."/>
            <person name="Ro D.-K."/>
            <person name="Ness R.W."/>
            <person name="Phillips M.A."/>
        </authorList>
    </citation>
    <scope>NUCLEOTIDE SEQUENCE [LARGE SCALE GENOMIC DNA]</scope>
    <source>
        <strain evidence="8">SAF-2024a</strain>
        <tissue evidence="8">Leaf</tissue>
    </source>
</reference>
<dbReference type="Gene3D" id="2.30.30.1190">
    <property type="match status" value="1"/>
</dbReference>
<dbReference type="PANTHER" id="PTHR47650">
    <property type="entry name" value="ZINC FINGER CCCH DOMAIN-CONTAINING PROTEIN 22"/>
    <property type="match status" value="1"/>
</dbReference>
<keyword evidence="3 4" id="KW-0862">Zinc</keyword>
<dbReference type="InterPro" id="IPR036855">
    <property type="entry name" value="Znf_CCCH_sf"/>
</dbReference>